<dbReference type="HOGENOM" id="CLU_027176_5_0_1"/>
<dbReference type="Proteomes" id="UP000002051">
    <property type="component" value="Unassembled WGS sequence"/>
</dbReference>
<reference evidence="2 4" key="2">
    <citation type="journal article" date="2014" name="BMC Genomics">
        <title>An improved genome release (version Mt4.0) for the model legume Medicago truncatula.</title>
        <authorList>
            <person name="Tang H."/>
            <person name="Krishnakumar V."/>
            <person name="Bidwell S."/>
            <person name="Rosen B."/>
            <person name="Chan A."/>
            <person name="Zhou S."/>
            <person name="Gentzbittel L."/>
            <person name="Childs K.L."/>
            <person name="Yandell M."/>
            <person name="Gundlach H."/>
            <person name="Mayer K.F."/>
            <person name="Schwartz D.C."/>
            <person name="Town C.D."/>
        </authorList>
    </citation>
    <scope>GENOME REANNOTATION</scope>
    <source>
        <strain evidence="3 4">cv. Jemalong A17</strain>
    </source>
</reference>
<evidence type="ECO:0000313" key="3">
    <source>
        <dbReference type="EnsemblPlants" id="AES58706"/>
    </source>
</evidence>
<dbReference type="PANTHER" id="PTHR31672:SF13">
    <property type="entry name" value="F-BOX PROTEIN CPR30-LIKE"/>
    <property type="match status" value="1"/>
</dbReference>
<dbReference type="EnsemblPlants" id="AES58706">
    <property type="protein sequence ID" value="AES58706"/>
    <property type="gene ID" value="MTR_1g007430"/>
</dbReference>
<evidence type="ECO:0000313" key="4">
    <source>
        <dbReference type="Proteomes" id="UP000002051"/>
    </source>
</evidence>
<gene>
    <name evidence="2" type="ordered locus">MTR_1g007430</name>
</gene>
<reference evidence="3" key="3">
    <citation type="submission" date="2015-04" db="UniProtKB">
        <authorList>
            <consortium name="EnsemblPlants"/>
        </authorList>
    </citation>
    <scope>IDENTIFICATION</scope>
    <source>
        <strain evidence="3">cv. Jemalong A17</strain>
    </source>
</reference>
<dbReference type="AlphaFoldDB" id="G7I288"/>
<dbReference type="InterPro" id="IPR017451">
    <property type="entry name" value="F-box-assoc_interact_dom"/>
</dbReference>
<reference evidence="2 4" key="1">
    <citation type="journal article" date="2011" name="Nature">
        <title>The Medicago genome provides insight into the evolution of rhizobial symbioses.</title>
        <authorList>
            <person name="Young N.D."/>
            <person name="Debelle F."/>
            <person name="Oldroyd G.E."/>
            <person name="Geurts R."/>
            <person name="Cannon S.B."/>
            <person name="Udvardi M.K."/>
            <person name="Benedito V.A."/>
            <person name="Mayer K.F."/>
            <person name="Gouzy J."/>
            <person name="Schoof H."/>
            <person name="Van de Peer Y."/>
            <person name="Proost S."/>
            <person name="Cook D.R."/>
            <person name="Meyers B.C."/>
            <person name="Spannagl M."/>
            <person name="Cheung F."/>
            <person name="De Mita S."/>
            <person name="Krishnakumar V."/>
            <person name="Gundlach H."/>
            <person name="Zhou S."/>
            <person name="Mudge J."/>
            <person name="Bharti A.K."/>
            <person name="Murray J.D."/>
            <person name="Naoumkina M.A."/>
            <person name="Rosen B."/>
            <person name="Silverstein K.A."/>
            <person name="Tang H."/>
            <person name="Rombauts S."/>
            <person name="Zhao P.X."/>
            <person name="Zhou P."/>
            <person name="Barbe V."/>
            <person name="Bardou P."/>
            <person name="Bechner M."/>
            <person name="Bellec A."/>
            <person name="Berger A."/>
            <person name="Berges H."/>
            <person name="Bidwell S."/>
            <person name="Bisseling T."/>
            <person name="Choisne N."/>
            <person name="Couloux A."/>
            <person name="Denny R."/>
            <person name="Deshpande S."/>
            <person name="Dai X."/>
            <person name="Doyle J.J."/>
            <person name="Dudez A.M."/>
            <person name="Farmer A.D."/>
            <person name="Fouteau S."/>
            <person name="Franken C."/>
            <person name="Gibelin C."/>
            <person name="Gish J."/>
            <person name="Goldstein S."/>
            <person name="Gonzalez A.J."/>
            <person name="Green P.J."/>
            <person name="Hallab A."/>
            <person name="Hartog M."/>
            <person name="Hua A."/>
            <person name="Humphray S.J."/>
            <person name="Jeong D.H."/>
            <person name="Jing Y."/>
            <person name="Jocker A."/>
            <person name="Kenton S.M."/>
            <person name="Kim D.J."/>
            <person name="Klee K."/>
            <person name="Lai H."/>
            <person name="Lang C."/>
            <person name="Lin S."/>
            <person name="Macmil S.L."/>
            <person name="Magdelenat G."/>
            <person name="Matthews L."/>
            <person name="McCorrison J."/>
            <person name="Monaghan E.L."/>
            <person name="Mun J.H."/>
            <person name="Najar F.Z."/>
            <person name="Nicholson C."/>
            <person name="Noirot C."/>
            <person name="O'Bleness M."/>
            <person name="Paule C.R."/>
            <person name="Poulain J."/>
            <person name="Prion F."/>
            <person name="Qin B."/>
            <person name="Qu C."/>
            <person name="Retzel E.F."/>
            <person name="Riddle C."/>
            <person name="Sallet E."/>
            <person name="Samain S."/>
            <person name="Samson N."/>
            <person name="Sanders I."/>
            <person name="Saurat O."/>
            <person name="Scarpelli C."/>
            <person name="Schiex T."/>
            <person name="Segurens B."/>
            <person name="Severin A.J."/>
            <person name="Sherrier D.J."/>
            <person name="Shi R."/>
            <person name="Sims S."/>
            <person name="Singer S.R."/>
            <person name="Sinharoy S."/>
            <person name="Sterck L."/>
            <person name="Viollet A."/>
            <person name="Wang B.B."/>
            <person name="Wang K."/>
            <person name="Wang M."/>
            <person name="Wang X."/>
            <person name="Warfsmann J."/>
            <person name="Weissenbach J."/>
            <person name="White D.D."/>
            <person name="White J.D."/>
            <person name="Wiley G.B."/>
            <person name="Wincker P."/>
            <person name="Xing Y."/>
            <person name="Yang L."/>
            <person name="Yao Z."/>
            <person name="Ying F."/>
            <person name="Zhai J."/>
            <person name="Zhou L."/>
            <person name="Zuber A."/>
            <person name="Denarie J."/>
            <person name="Dixon R.A."/>
            <person name="May G.D."/>
            <person name="Schwartz D.C."/>
            <person name="Rogers J."/>
            <person name="Quetier F."/>
            <person name="Town C.D."/>
            <person name="Roe B.A."/>
        </authorList>
    </citation>
    <scope>NUCLEOTIDE SEQUENCE [LARGE SCALE GENOMIC DNA]</scope>
    <source>
        <strain evidence="2">A17</strain>
        <strain evidence="3 4">cv. Jemalong A17</strain>
    </source>
</reference>
<organism evidence="2 4">
    <name type="scientific">Medicago truncatula</name>
    <name type="common">Barrel medic</name>
    <name type="synonym">Medicago tribuloides</name>
    <dbReference type="NCBI Taxonomy" id="3880"/>
    <lineage>
        <taxon>Eukaryota</taxon>
        <taxon>Viridiplantae</taxon>
        <taxon>Streptophyta</taxon>
        <taxon>Embryophyta</taxon>
        <taxon>Tracheophyta</taxon>
        <taxon>Spermatophyta</taxon>
        <taxon>Magnoliopsida</taxon>
        <taxon>eudicotyledons</taxon>
        <taxon>Gunneridae</taxon>
        <taxon>Pentapetalae</taxon>
        <taxon>rosids</taxon>
        <taxon>fabids</taxon>
        <taxon>Fabales</taxon>
        <taxon>Fabaceae</taxon>
        <taxon>Papilionoideae</taxon>
        <taxon>50 kb inversion clade</taxon>
        <taxon>NPAAA clade</taxon>
        <taxon>Hologalegina</taxon>
        <taxon>IRL clade</taxon>
        <taxon>Trifolieae</taxon>
        <taxon>Medicago</taxon>
    </lineage>
</organism>
<keyword evidence="4" id="KW-1185">Reference proteome</keyword>
<dbReference type="EMBL" id="CM001217">
    <property type="protein sequence ID" value="AES58706.1"/>
    <property type="molecule type" value="Genomic_DNA"/>
</dbReference>
<dbReference type="PaxDb" id="3880-AES58706"/>
<dbReference type="InterPro" id="IPR006527">
    <property type="entry name" value="F-box-assoc_dom_typ1"/>
</dbReference>
<dbReference type="PANTHER" id="PTHR31672">
    <property type="entry name" value="BNACNNG10540D PROTEIN"/>
    <property type="match status" value="1"/>
</dbReference>
<evidence type="ECO:0000259" key="1">
    <source>
        <dbReference type="Pfam" id="PF07734"/>
    </source>
</evidence>
<name>G7I288_MEDTR</name>
<dbReference type="Pfam" id="PF07734">
    <property type="entry name" value="FBA_1"/>
    <property type="match status" value="1"/>
</dbReference>
<dbReference type="InterPro" id="IPR050796">
    <property type="entry name" value="SCF_F-box_component"/>
</dbReference>
<accession>G7I288</accession>
<proteinExistence type="predicted"/>
<evidence type="ECO:0000313" key="2">
    <source>
        <dbReference type="EMBL" id="AES58706.1"/>
    </source>
</evidence>
<dbReference type="OMA" id="WNPEIRE"/>
<feature type="domain" description="F-box associated beta-propeller type 1" evidence="1">
    <location>
        <begin position="105"/>
        <end position="300"/>
    </location>
</feature>
<sequence length="327" mass="37960">MALSTEKLPLKSLHRFKCVHKSWVMLFENPYFMNMYCKRFISNISYGDDTYLLLKKTRLDFENHSFLYLFPGERFDNKDMLDWPPPFQNDDRDINILGSGINGTLCLYVNNISSKVVLWNPEIEEFNAIPHKPSVSVKHYVKVIEQLHGFGYDFVRDDYKIIRYVEFYTDLFSFFDAQVNVSLSNVVYDPVWEIYSLKSNFWRKLDLDMTTFYRSPISVPDETYIDNVYLVSFDLGSEEFVLTSIPSDVHNDINFELVGTHLILLNESIALISNDAQMTTFHISILGEIGVKESWIKLFIVGPLSCFGHLIGVGKNGKISLRKKINS</sequence>
<dbReference type="NCBIfam" id="TIGR01640">
    <property type="entry name" value="F_box_assoc_1"/>
    <property type="match status" value="1"/>
</dbReference>
<protein>
    <submittedName>
        <fullName evidence="2">F-box protein interaction domain protein</fullName>
    </submittedName>
</protein>